<organism evidence="3 4">
    <name type="scientific">Salix suchowensis</name>
    <dbReference type="NCBI Taxonomy" id="1278906"/>
    <lineage>
        <taxon>Eukaryota</taxon>
        <taxon>Viridiplantae</taxon>
        <taxon>Streptophyta</taxon>
        <taxon>Embryophyta</taxon>
        <taxon>Tracheophyta</taxon>
        <taxon>Spermatophyta</taxon>
        <taxon>Magnoliopsida</taxon>
        <taxon>eudicotyledons</taxon>
        <taxon>Gunneridae</taxon>
        <taxon>Pentapetalae</taxon>
        <taxon>rosids</taxon>
        <taxon>fabids</taxon>
        <taxon>Malpighiales</taxon>
        <taxon>Salicaceae</taxon>
        <taxon>Saliceae</taxon>
        <taxon>Salix</taxon>
    </lineage>
</organism>
<dbReference type="Proteomes" id="UP001141253">
    <property type="component" value="Chromosome 5"/>
</dbReference>
<dbReference type="SUPFAM" id="SSF49870">
    <property type="entry name" value="Osmotin, thaumatin-like protein"/>
    <property type="match status" value="1"/>
</dbReference>
<keyword evidence="2" id="KW-0732">Signal</keyword>
<feature type="signal peptide" evidence="2">
    <location>
        <begin position="1"/>
        <end position="24"/>
    </location>
</feature>
<accession>A0ABQ9CF34</accession>
<proteinExistence type="inferred from homology"/>
<sequence length="71" mass="7789">MASPRLYISLSLFSFLLIASGGYSSTFTIINKCNHLVWPGILSNSGTAQLPDHRFCSPAGRIKFNFLPTVL</sequence>
<reference evidence="3" key="2">
    <citation type="journal article" date="2023" name="Int. J. Mol. Sci.">
        <title>De Novo Assembly and Annotation of 11 Diverse Shrub Willow (Salix) Genomes Reveals Novel Gene Organization in Sex-Linked Regions.</title>
        <authorList>
            <person name="Hyden B."/>
            <person name="Feng K."/>
            <person name="Yates T.B."/>
            <person name="Jawdy S."/>
            <person name="Cereghino C."/>
            <person name="Smart L.B."/>
            <person name="Muchero W."/>
        </authorList>
    </citation>
    <scope>NUCLEOTIDE SEQUENCE</scope>
    <source>
        <tissue evidence="3">Shoot tip</tissue>
    </source>
</reference>
<evidence type="ECO:0000256" key="2">
    <source>
        <dbReference type="SAM" id="SignalP"/>
    </source>
</evidence>
<evidence type="ECO:0000313" key="4">
    <source>
        <dbReference type="Proteomes" id="UP001141253"/>
    </source>
</evidence>
<reference evidence="3" key="1">
    <citation type="submission" date="2022-10" db="EMBL/GenBank/DDBJ databases">
        <authorList>
            <person name="Hyden B.L."/>
            <person name="Feng K."/>
            <person name="Yates T."/>
            <person name="Jawdy S."/>
            <person name="Smart L.B."/>
            <person name="Muchero W."/>
        </authorList>
    </citation>
    <scope>NUCLEOTIDE SEQUENCE</scope>
    <source>
        <tissue evidence="3">Shoot tip</tissue>
    </source>
</reference>
<feature type="chain" id="PRO_5045599462" evidence="2">
    <location>
        <begin position="25"/>
        <end position="71"/>
    </location>
</feature>
<evidence type="ECO:0000256" key="1">
    <source>
        <dbReference type="ARBA" id="ARBA00010607"/>
    </source>
</evidence>
<dbReference type="Gene3D" id="2.60.110.10">
    <property type="entry name" value="Thaumatin"/>
    <property type="match status" value="1"/>
</dbReference>
<dbReference type="InterPro" id="IPR037176">
    <property type="entry name" value="Osmotin/thaumatin-like_sf"/>
</dbReference>
<feature type="non-terminal residue" evidence="3">
    <location>
        <position position="71"/>
    </location>
</feature>
<comment type="caution">
    <text evidence="3">The sequence shown here is derived from an EMBL/GenBank/DDBJ whole genome shotgun (WGS) entry which is preliminary data.</text>
</comment>
<protein>
    <submittedName>
        <fullName evidence="3">Uncharacterized protein</fullName>
    </submittedName>
</protein>
<name>A0ABQ9CF34_9ROSI</name>
<evidence type="ECO:0000313" key="3">
    <source>
        <dbReference type="EMBL" id="KAJ6398326.1"/>
    </source>
</evidence>
<dbReference type="EMBL" id="JAPFFI010000003">
    <property type="protein sequence ID" value="KAJ6398326.1"/>
    <property type="molecule type" value="Genomic_DNA"/>
</dbReference>
<keyword evidence="4" id="KW-1185">Reference proteome</keyword>
<comment type="similarity">
    <text evidence="1">Belongs to the thaumatin family.</text>
</comment>
<gene>
    <name evidence="3" type="ORF">OIU77_019179</name>
</gene>